<dbReference type="PIRSF" id="PIRSF016184">
    <property type="entry name" value="PhzC_PhzF"/>
    <property type="match status" value="1"/>
</dbReference>
<dbReference type="EMBL" id="JBHSIU010000041">
    <property type="protein sequence ID" value="MFC5002415.1"/>
    <property type="molecule type" value="Genomic_DNA"/>
</dbReference>
<evidence type="ECO:0000313" key="1">
    <source>
        <dbReference type="EMBL" id="MFC5002415.1"/>
    </source>
</evidence>
<protein>
    <submittedName>
        <fullName evidence="1">PhzF family phenazine biosynthesis protein</fullName>
    </submittedName>
</protein>
<dbReference type="Gene3D" id="3.10.310.10">
    <property type="entry name" value="Diaminopimelate Epimerase, Chain A, domain 1"/>
    <property type="match status" value="2"/>
</dbReference>
<dbReference type="InterPro" id="IPR003719">
    <property type="entry name" value="Phenazine_PhzF-like"/>
</dbReference>
<name>A0ABV9W184_9ACTN</name>
<dbReference type="Pfam" id="PF02567">
    <property type="entry name" value="PhzC-PhzF"/>
    <property type="match status" value="1"/>
</dbReference>
<gene>
    <name evidence="1" type="ORF">ACFPIJ_31845</name>
</gene>
<comment type="caution">
    <text evidence="1">The sequence shown here is derived from an EMBL/GenBank/DDBJ whole genome shotgun (WGS) entry which is preliminary data.</text>
</comment>
<dbReference type="PANTHER" id="PTHR13774">
    <property type="entry name" value="PHENAZINE BIOSYNTHESIS PROTEIN"/>
    <property type="match status" value="1"/>
</dbReference>
<dbReference type="SUPFAM" id="SSF54506">
    <property type="entry name" value="Diaminopimelate epimerase-like"/>
    <property type="match status" value="1"/>
</dbReference>
<dbReference type="NCBIfam" id="TIGR00654">
    <property type="entry name" value="PhzF_family"/>
    <property type="match status" value="1"/>
</dbReference>
<keyword evidence="2" id="KW-1185">Reference proteome</keyword>
<accession>A0ABV9W184</accession>
<reference evidence="2" key="1">
    <citation type="journal article" date="2019" name="Int. J. Syst. Evol. Microbiol.">
        <title>The Global Catalogue of Microorganisms (GCM) 10K type strain sequencing project: providing services to taxonomists for standard genome sequencing and annotation.</title>
        <authorList>
            <consortium name="The Broad Institute Genomics Platform"/>
            <consortium name="The Broad Institute Genome Sequencing Center for Infectious Disease"/>
            <person name="Wu L."/>
            <person name="Ma J."/>
        </authorList>
    </citation>
    <scope>NUCLEOTIDE SEQUENCE [LARGE SCALE GENOMIC DNA]</scope>
    <source>
        <strain evidence="2">CGMCC 4.7152</strain>
    </source>
</reference>
<evidence type="ECO:0000313" key="2">
    <source>
        <dbReference type="Proteomes" id="UP001595912"/>
    </source>
</evidence>
<dbReference type="RefSeq" id="WP_380120453.1">
    <property type="nucleotide sequence ID" value="NZ_JBHSIU010000041.1"/>
</dbReference>
<dbReference type="Proteomes" id="UP001595912">
    <property type="component" value="Unassembled WGS sequence"/>
</dbReference>
<proteinExistence type="predicted"/>
<sequence>MTEIQFVYVDVFAATPLTGAPLTLVPDADHVTDQQMRAVAREFNQSETTFVQRATVAPATRRLRSFTPTGQEVYGAGHNALGAWLHLASSGELRLDGDDTTFTQHIGEDVLPVHVHRDPDGAITVTMDQSPPVFGAVVTDRAELAAALGLREDDLVADRPAQVVDTGAGHLLVPVRDRAAVDRAAPDGARLTAALREVGGEGCYLYTGDTVDSSATAYARFFNPAMGIWEDPATGTAAGPLGAQLVAGGVVEPAASGTATVVVEQGHSMGRPSRITVTVNGSQVQVSGSGLTVARGTMTLPEEA</sequence>
<organism evidence="1 2">
    <name type="scientific">Dactylosporangium cerinum</name>
    <dbReference type="NCBI Taxonomy" id="1434730"/>
    <lineage>
        <taxon>Bacteria</taxon>
        <taxon>Bacillati</taxon>
        <taxon>Actinomycetota</taxon>
        <taxon>Actinomycetes</taxon>
        <taxon>Micromonosporales</taxon>
        <taxon>Micromonosporaceae</taxon>
        <taxon>Dactylosporangium</taxon>
    </lineage>
</organism>